<dbReference type="AlphaFoldDB" id="E1YAW5"/>
<feature type="transmembrane region" description="Helical" evidence="1">
    <location>
        <begin position="335"/>
        <end position="351"/>
    </location>
</feature>
<dbReference type="GO" id="GO:0005886">
    <property type="term" value="C:plasma membrane"/>
    <property type="evidence" value="ECO:0007669"/>
    <property type="project" value="TreeGrafter"/>
</dbReference>
<dbReference type="SUPFAM" id="SSF82693">
    <property type="entry name" value="Multidrug efflux transporter AcrB pore domain, PN1, PN2, PC1 and PC2 subdomains"/>
    <property type="match status" value="2"/>
</dbReference>
<gene>
    <name evidence="2" type="ORF">N47_H25310</name>
</gene>
<dbReference type="InterPro" id="IPR001036">
    <property type="entry name" value="Acrflvin-R"/>
</dbReference>
<organism evidence="2">
    <name type="scientific">uncultured Desulfobacterium sp</name>
    <dbReference type="NCBI Taxonomy" id="201089"/>
    <lineage>
        <taxon>Bacteria</taxon>
        <taxon>Pseudomonadati</taxon>
        <taxon>Thermodesulfobacteriota</taxon>
        <taxon>Desulfobacteria</taxon>
        <taxon>Desulfobacterales</taxon>
        <taxon>Desulfobacteriaceae</taxon>
        <taxon>Desulfobacterium</taxon>
        <taxon>environmental samples</taxon>
    </lineage>
</organism>
<evidence type="ECO:0000313" key="2">
    <source>
        <dbReference type="EMBL" id="CBX27709.1"/>
    </source>
</evidence>
<dbReference type="Pfam" id="PF00873">
    <property type="entry name" value="ACR_tran"/>
    <property type="match status" value="1"/>
</dbReference>
<proteinExistence type="predicted"/>
<sequence length="380" mass="41469">MNVSEWMASHRKSILFLLAVLIVAGALSSLRTPASLFPHIDFPRVRIELDAGDRPADRMGVEVTWPVEEAVRSVPGVRTIRSTTSRGSAEILVNFDWGQDMVAAALQVQSAVSQIAGTLPKGTTFNVRRMDPTVFPVLAYSLSSDVKSPVSLRDTAIYQLRPRLSTVTGVATVEVQGGDTEEYHITVDPLKLASYGMSLDDVSKALSASNVIEAVGRLEDHYKLYLVISDTRLLTLDEIGETVLRSGDNGVVTLNDIATISKGAIPQWTKITADGHDAVLFQVYQQPGGNTVSIAQELKAKLDTFRKQLAADIKIGNWYDQSELIISSVSSVRDAILIGIVLAALILLVFLRSFRITLIVIITVPAPFWPQQLCSCMCFI</sequence>
<dbReference type="Gene3D" id="3.30.70.1430">
    <property type="entry name" value="Multidrug efflux transporter AcrB pore domain"/>
    <property type="match status" value="1"/>
</dbReference>
<dbReference type="GO" id="GO:0042910">
    <property type="term" value="F:xenobiotic transmembrane transporter activity"/>
    <property type="evidence" value="ECO:0007669"/>
    <property type="project" value="TreeGrafter"/>
</dbReference>
<dbReference type="InterPro" id="IPR027463">
    <property type="entry name" value="AcrB_DN_DC_subdom"/>
</dbReference>
<keyword evidence="1" id="KW-1133">Transmembrane helix</keyword>
<evidence type="ECO:0000256" key="1">
    <source>
        <dbReference type="SAM" id="Phobius"/>
    </source>
</evidence>
<dbReference type="Gene3D" id="3.30.2090.10">
    <property type="entry name" value="Multidrug efflux transporter AcrB TolC docking domain, DN and DC subdomains"/>
    <property type="match status" value="1"/>
</dbReference>
<dbReference type="EMBL" id="FR695866">
    <property type="protein sequence ID" value="CBX27709.1"/>
    <property type="molecule type" value="Genomic_DNA"/>
</dbReference>
<dbReference type="Gene3D" id="1.20.1640.10">
    <property type="entry name" value="Multidrug efflux transporter AcrB transmembrane domain"/>
    <property type="match status" value="1"/>
</dbReference>
<dbReference type="SUPFAM" id="SSF82714">
    <property type="entry name" value="Multidrug efflux transporter AcrB TolC docking domain, DN and DC subdomains"/>
    <property type="match status" value="1"/>
</dbReference>
<dbReference type="Gene3D" id="3.30.70.1320">
    <property type="entry name" value="Multidrug efflux transporter AcrB pore domain like"/>
    <property type="match status" value="1"/>
</dbReference>
<reference evidence="2" key="1">
    <citation type="journal article" date="2011" name="Environ. Microbiol.">
        <title>Genomic insights into the metabolic potential of the polycyclic aromatic hydrocarbon degrading sulfate-reducing Deltaproteobacterium N47.</title>
        <authorList>
            <person name="Bergmann F."/>
            <person name="Selesi D."/>
            <person name="Weinmaier T."/>
            <person name="Tischler P."/>
            <person name="Rattei T."/>
            <person name="Meckenstock R.U."/>
        </authorList>
    </citation>
    <scope>NUCLEOTIDE SEQUENCE</scope>
</reference>
<dbReference type="PANTHER" id="PTHR32063">
    <property type="match status" value="1"/>
</dbReference>
<name>E1YAW5_9BACT</name>
<accession>E1YAW5</accession>
<keyword evidence="1" id="KW-0472">Membrane</keyword>
<keyword evidence="1" id="KW-0812">Transmembrane</keyword>
<protein>
    <recommendedName>
        <fullName evidence="3">Acriflavin resistance protein</fullName>
    </recommendedName>
</protein>
<dbReference type="PANTHER" id="PTHR32063:SF24">
    <property type="entry name" value="CATION EFFLUX SYSTEM (ACRB_ACRD_ACRF FAMILY)"/>
    <property type="match status" value="1"/>
</dbReference>
<evidence type="ECO:0008006" key="3">
    <source>
        <dbReference type="Google" id="ProtNLM"/>
    </source>
</evidence>